<protein>
    <submittedName>
        <fullName evidence="2">Uncharacterized protein</fullName>
    </submittedName>
</protein>
<reference evidence="3" key="1">
    <citation type="journal article" date="2018" name="Nat. Microbiol.">
        <title>Leveraging single-cell genomics to expand the fungal tree of life.</title>
        <authorList>
            <person name="Ahrendt S.R."/>
            <person name="Quandt C.A."/>
            <person name="Ciobanu D."/>
            <person name="Clum A."/>
            <person name="Salamov A."/>
            <person name="Andreopoulos B."/>
            <person name="Cheng J.F."/>
            <person name="Woyke T."/>
            <person name="Pelin A."/>
            <person name="Henrissat B."/>
            <person name="Reynolds N.K."/>
            <person name="Benny G.L."/>
            <person name="Smith M.E."/>
            <person name="James T.Y."/>
            <person name="Grigoriev I.V."/>
        </authorList>
    </citation>
    <scope>NUCLEOTIDE SEQUENCE [LARGE SCALE GENOMIC DNA]</scope>
    <source>
        <strain evidence="3">RSA 1356</strain>
    </source>
</reference>
<keyword evidence="1" id="KW-1133">Transmembrane helix</keyword>
<name>A0A4P9XJE7_9FUNG</name>
<dbReference type="AlphaFoldDB" id="A0A4P9XJE7"/>
<evidence type="ECO:0000313" key="2">
    <source>
        <dbReference type="EMBL" id="RKP05875.1"/>
    </source>
</evidence>
<sequence>MGSGANTRFDLTGYETTITASNRADSYISANEYAVQPATDVPEEAKEQRACCFRTRRRMWIFALCMLLIIAVAIAIPVVIFVIAQASINSSNMFITSANLTAPQEDSFVMKMAGMVTDTGAFDAQLEFKDK</sequence>
<feature type="transmembrane region" description="Helical" evidence="1">
    <location>
        <begin position="59"/>
        <end position="84"/>
    </location>
</feature>
<evidence type="ECO:0000313" key="3">
    <source>
        <dbReference type="Proteomes" id="UP000271241"/>
    </source>
</evidence>
<keyword evidence="1" id="KW-0812">Transmembrane</keyword>
<gene>
    <name evidence="2" type="ORF">THASP1DRAFT_32292</name>
</gene>
<proteinExistence type="predicted"/>
<keyword evidence="3" id="KW-1185">Reference proteome</keyword>
<dbReference type="EMBL" id="KZ993009">
    <property type="protein sequence ID" value="RKP05875.1"/>
    <property type="molecule type" value="Genomic_DNA"/>
</dbReference>
<evidence type="ECO:0000256" key="1">
    <source>
        <dbReference type="SAM" id="Phobius"/>
    </source>
</evidence>
<feature type="non-terminal residue" evidence="2">
    <location>
        <position position="131"/>
    </location>
</feature>
<dbReference type="Proteomes" id="UP000271241">
    <property type="component" value="Unassembled WGS sequence"/>
</dbReference>
<keyword evidence="1" id="KW-0472">Membrane</keyword>
<organism evidence="2 3">
    <name type="scientific">Thamnocephalis sphaerospora</name>
    <dbReference type="NCBI Taxonomy" id="78915"/>
    <lineage>
        <taxon>Eukaryota</taxon>
        <taxon>Fungi</taxon>
        <taxon>Fungi incertae sedis</taxon>
        <taxon>Zoopagomycota</taxon>
        <taxon>Zoopagomycotina</taxon>
        <taxon>Zoopagomycetes</taxon>
        <taxon>Zoopagales</taxon>
        <taxon>Sigmoideomycetaceae</taxon>
        <taxon>Thamnocephalis</taxon>
    </lineage>
</organism>
<accession>A0A4P9XJE7</accession>